<keyword evidence="5" id="KW-0238">DNA-binding</keyword>
<dbReference type="AlphaFoldDB" id="A0A8B8JKY5"/>
<dbReference type="CDD" id="cd00202">
    <property type="entry name" value="ZnF_GATA"/>
    <property type="match status" value="1"/>
</dbReference>
<keyword evidence="4" id="KW-0805">Transcription regulation</keyword>
<dbReference type="InterPro" id="IPR052138">
    <property type="entry name" value="GATA_ZnFinger_Domain"/>
</dbReference>
<evidence type="ECO:0000256" key="3">
    <source>
        <dbReference type="ARBA" id="ARBA00022833"/>
    </source>
</evidence>
<evidence type="ECO:0000256" key="5">
    <source>
        <dbReference type="ARBA" id="ARBA00023125"/>
    </source>
</evidence>
<dbReference type="PROSITE" id="PS50114">
    <property type="entry name" value="GATA_ZN_FINGER_2"/>
    <property type="match status" value="1"/>
</dbReference>
<reference evidence="11" key="2">
    <citation type="submission" date="2025-08" db="UniProtKB">
        <authorList>
            <consortium name="RefSeq"/>
        </authorList>
    </citation>
    <scope>IDENTIFICATION</scope>
    <source>
        <tissue evidence="11">Young leaves</tissue>
    </source>
</reference>
<accession>A0A8B8JKY5</accession>
<feature type="region of interest" description="Disordered" evidence="8">
    <location>
        <begin position="50"/>
        <end position="91"/>
    </location>
</feature>
<evidence type="ECO:0000256" key="8">
    <source>
        <dbReference type="SAM" id="MobiDB-lite"/>
    </source>
</evidence>
<dbReference type="InterPro" id="IPR013088">
    <property type="entry name" value="Znf_NHR/GATA"/>
</dbReference>
<evidence type="ECO:0000313" key="11">
    <source>
        <dbReference type="RefSeq" id="XP_027331338.1"/>
    </source>
</evidence>
<reference evidence="10" key="1">
    <citation type="journal article" date="2019" name="Toxins">
        <title>Detection of Abrin-Like and Prepropulchellin-Like Toxin Genes and Transcripts Using Whole Genome Sequencing and Full-Length Transcript Sequencing of Abrus precatorius.</title>
        <authorList>
            <person name="Hovde B.T."/>
            <person name="Daligault H.E."/>
            <person name="Hanschen E.R."/>
            <person name="Kunde Y.A."/>
            <person name="Johnson M.B."/>
            <person name="Starkenburg S.R."/>
            <person name="Johnson S.L."/>
        </authorList>
    </citation>
    <scope>NUCLEOTIDE SEQUENCE [LARGE SCALE GENOMIC DNA]</scope>
</reference>
<protein>
    <submittedName>
        <fullName evidence="11">GATA transcription factor 21-like</fullName>
    </submittedName>
</protein>
<dbReference type="OrthoDB" id="2162994at2759"/>
<keyword evidence="10" id="KW-1185">Reference proteome</keyword>
<evidence type="ECO:0000313" key="10">
    <source>
        <dbReference type="Proteomes" id="UP000694853"/>
    </source>
</evidence>
<dbReference type="PANTHER" id="PTHR47255">
    <property type="entry name" value="GATA TRANSCRIPTION FACTOR 22-RELATED"/>
    <property type="match status" value="1"/>
</dbReference>
<keyword evidence="3" id="KW-0862">Zinc</keyword>
<evidence type="ECO:0000256" key="7">
    <source>
        <dbReference type="PROSITE-ProRule" id="PRU00094"/>
    </source>
</evidence>
<evidence type="ECO:0000256" key="2">
    <source>
        <dbReference type="ARBA" id="ARBA00022771"/>
    </source>
</evidence>
<sequence length="308" mass="34542">MIPTYHHSVSSVMPLDLNDDQNHDLFSPNHHASPSFSSLSSYPILFNPPVQDQEGSYYREPTKPHLPSDEEAEKIIPSSGSWDHNSAAESEHKMTVWKKEERDENFEAASEDGSVKWMSSKMRMMRKMMVSDQTDAYVAGKSTHKCEDKKQTLSPLGTHNSNNNYSNHSTNNTVRVCSDCHTTKTPLWRSGPKGPKSLCNACGIRQRKARRAMAAASANGTILVKSETSLKGKKLLKKEKKSRIECAPPQMKKKRKLGAKPSQSRNKFGFEDLTLRLSKKLAMHQVFPQDEKEAAILLMALSYGLVHG</sequence>
<evidence type="ECO:0000256" key="1">
    <source>
        <dbReference type="ARBA" id="ARBA00022723"/>
    </source>
</evidence>
<dbReference type="GO" id="GO:0006355">
    <property type="term" value="P:regulation of DNA-templated transcription"/>
    <property type="evidence" value="ECO:0007669"/>
    <property type="project" value="InterPro"/>
</dbReference>
<keyword evidence="2 7" id="KW-0863">Zinc-finger</keyword>
<feature type="compositionally biased region" description="Low complexity" evidence="8">
    <location>
        <begin position="158"/>
        <end position="167"/>
    </location>
</feature>
<dbReference type="GeneID" id="113846845"/>
<feature type="domain" description="GATA-type" evidence="9">
    <location>
        <begin position="171"/>
        <end position="207"/>
    </location>
</feature>
<name>A0A8B8JKY5_ABRPR</name>
<dbReference type="SMART" id="SM00401">
    <property type="entry name" value="ZnF_GATA"/>
    <property type="match status" value="1"/>
</dbReference>
<proteinExistence type="predicted"/>
<evidence type="ECO:0000256" key="4">
    <source>
        <dbReference type="ARBA" id="ARBA00023015"/>
    </source>
</evidence>
<organism evidence="10 11">
    <name type="scientific">Abrus precatorius</name>
    <name type="common">Indian licorice</name>
    <name type="synonym">Glycine abrus</name>
    <dbReference type="NCBI Taxonomy" id="3816"/>
    <lineage>
        <taxon>Eukaryota</taxon>
        <taxon>Viridiplantae</taxon>
        <taxon>Streptophyta</taxon>
        <taxon>Embryophyta</taxon>
        <taxon>Tracheophyta</taxon>
        <taxon>Spermatophyta</taxon>
        <taxon>Magnoliopsida</taxon>
        <taxon>eudicotyledons</taxon>
        <taxon>Gunneridae</taxon>
        <taxon>Pentapetalae</taxon>
        <taxon>rosids</taxon>
        <taxon>fabids</taxon>
        <taxon>Fabales</taxon>
        <taxon>Fabaceae</taxon>
        <taxon>Papilionoideae</taxon>
        <taxon>50 kb inversion clade</taxon>
        <taxon>NPAAA clade</taxon>
        <taxon>indigoferoid/millettioid clade</taxon>
        <taxon>Abreae</taxon>
        <taxon>Abrus</taxon>
    </lineage>
</organism>
<dbReference type="Pfam" id="PF00320">
    <property type="entry name" value="GATA"/>
    <property type="match status" value="1"/>
</dbReference>
<dbReference type="RefSeq" id="XP_027331338.1">
    <property type="nucleotide sequence ID" value="XM_027475537.1"/>
</dbReference>
<dbReference type="PROSITE" id="PS00344">
    <property type="entry name" value="GATA_ZN_FINGER_1"/>
    <property type="match status" value="1"/>
</dbReference>
<dbReference type="PANTHER" id="PTHR47255:SF4">
    <property type="entry name" value="GATA ZINC FINGER DOMAIN-CONTAINING PROTEIN 12"/>
    <property type="match status" value="1"/>
</dbReference>
<dbReference type="Proteomes" id="UP000694853">
    <property type="component" value="Unplaced"/>
</dbReference>
<evidence type="ECO:0000259" key="9">
    <source>
        <dbReference type="PROSITE" id="PS50114"/>
    </source>
</evidence>
<dbReference type="GO" id="GO:0043565">
    <property type="term" value="F:sequence-specific DNA binding"/>
    <property type="evidence" value="ECO:0007669"/>
    <property type="project" value="InterPro"/>
</dbReference>
<keyword evidence="6" id="KW-0804">Transcription</keyword>
<dbReference type="KEGG" id="aprc:113846845"/>
<dbReference type="SUPFAM" id="SSF57716">
    <property type="entry name" value="Glucocorticoid receptor-like (DNA-binding domain)"/>
    <property type="match status" value="1"/>
</dbReference>
<dbReference type="Gene3D" id="3.30.50.10">
    <property type="entry name" value="Erythroid Transcription Factor GATA-1, subunit A"/>
    <property type="match status" value="1"/>
</dbReference>
<feature type="compositionally biased region" description="Polar residues" evidence="8">
    <location>
        <begin position="78"/>
        <end position="88"/>
    </location>
</feature>
<dbReference type="InterPro" id="IPR000679">
    <property type="entry name" value="Znf_GATA"/>
</dbReference>
<feature type="region of interest" description="Disordered" evidence="8">
    <location>
        <begin position="148"/>
        <end position="167"/>
    </location>
</feature>
<dbReference type="GO" id="GO:0008270">
    <property type="term" value="F:zinc ion binding"/>
    <property type="evidence" value="ECO:0007669"/>
    <property type="project" value="UniProtKB-KW"/>
</dbReference>
<keyword evidence="1" id="KW-0479">Metal-binding</keyword>
<evidence type="ECO:0000256" key="6">
    <source>
        <dbReference type="ARBA" id="ARBA00023163"/>
    </source>
</evidence>
<gene>
    <name evidence="11" type="primary">LOC113846845</name>
</gene>